<dbReference type="CTD" id="20243902"/>
<organism evidence="2 3">
    <name type="scientific">Lottia gigantea</name>
    <name type="common">Giant owl limpet</name>
    <dbReference type="NCBI Taxonomy" id="225164"/>
    <lineage>
        <taxon>Eukaryota</taxon>
        <taxon>Metazoa</taxon>
        <taxon>Spiralia</taxon>
        <taxon>Lophotrochozoa</taxon>
        <taxon>Mollusca</taxon>
        <taxon>Gastropoda</taxon>
        <taxon>Patellogastropoda</taxon>
        <taxon>Lottioidea</taxon>
        <taxon>Lottiidae</taxon>
        <taxon>Lottia</taxon>
    </lineage>
</organism>
<evidence type="ECO:0000313" key="3">
    <source>
        <dbReference type="Proteomes" id="UP000030746"/>
    </source>
</evidence>
<dbReference type="Proteomes" id="UP000030746">
    <property type="component" value="Unassembled WGS sequence"/>
</dbReference>
<sequence>MKVVAILYGVEVKVGEVVKMGFLGSNKLPVHMGQVGVLSDKGTEFHIHAEETKGVSAVIETKIPIIMLDIHLQPGSSFTQHVPLSHTGFCYVWRGAGFLGSNKLPVHMGQVGVLSDKGTEFHIHAEETKDCHALLIAGKPINEPIVNYGPFVMNTQEEIDQAIEDYRAGKLGQIPGEAERVRQTEAAQALNKKNKNNL</sequence>
<dbReference type="RefSeq" id="XP_009053442.1">
    <property type="nucleotide sequence ID" value="XM_009055194.1"/>
</dbReference>
<dbReference type="PANTHER" id="PTHR13903">
    <property type="entry name" value="PIRIN-RELATED"/>
    <property type="match status" value="1"/>
</dbReference>
<dbReference type="EMBL" id="KB201597">
    <property type="protein sequence ID" value="ESO95870.1"/>
    <property type="molecule type" value="Genomic_DNA"/>
</dbReference>
<dbReference type="InterPro" id="IPR008778">
    <property type="entry name" value="Pirin_C_dom"/>
</dbReference>
<dbReference type="CDD" id="cd02247">
    <property type="entry name" value="cupin_pirin_C"/>
    <property type="match status" value="1"/>
</dbReference>
<dbReference type="STRING" id="225164.V4AMA4"/>
<gene>
    <name evidence="2" type="ORF">LOTGIDRAFT_176655</name>
</gene>
<protein>
    <recommendedName>
        <fullName evidence="1">Pirin C-terminal domain-containing protein</fullName>
    </recommendedName>
</protein>
<dbReference type="OrthoDB" id="198735at2759"/>
<name>V4AMA4_LOTGI</name>
<accession>V4AMA4</accession>
<dbReference type="InterPro" id="IPR011051">
    <property type="entry name" value="RmlC_Cupin_sf"/>
</dbReference>
<dbReference type="SUPFAM" id="SSF51182">
    <property type="entry name" value="RmlC-like cupins"/>
    <property type="match status" value="1"/>
</dbReference>
<dbReference type="Gene3D" id="2.60.120.10">
    <property type="entry name" value="Jelly Rolls"/>
    <property type="match status" value="2"/>
</dbReference>
<dbReference type="GeneID" id="20243902"/>
<proteinExistence type="predicted"/>
<dbReference type="OMA" id="TVEDYHY"/>
<dbReference type="AlphaFoldDB" id="V4AMA4"/>
<dbReference type="PANTHER" id="PTHR13903:SF31">
    <property type="entry name" value="CUPIN-DOMAIN CONTAINING PROTEIN"/>
    <property type="match status" value="1"/>
</dbReference>
<dbReference type="Pfam" id="PF05726">
    <property type="entry name" value="Pirin_C"/>
    <property type="match status" value="1"/>
</dbReference>
<dbReference type="InterPro" id="IPR014710">
    <property type="entry name" value="RmlC-like_jellyroll"/>
</dbReference>
<reference evidence="2 3" key="1">
    <citation type="journal article" date="2013" name="Nature">
        <title>Insights into bilaterian evolution from three spiralian genomes.</title>
        <authorList>
            <person name="Simakov O."/>
            <person name="Marletaz F."/>
            <person name="Cho S.J."/>
            <person name="Edsinger-Gonzales E."/>
            <person name="Havlak P."/>
            <person name="Hellsten U."/>
            <person name="Kuo D.H."/>
            <person name="Larsson T."/>
            <person name="Lv J."/>
            <person name="Arendt D."/>
            <person name="Savage R."/>
            <person name="Osoegawa K."/>
            <person name="de Jong P."/>
            <person name="Grimwood J."/>
            <person name="Chapman J.A."/>
            <person name="Shapiro H."/>
            <person name="Aerts A."/>
            <person name="Otillar R.P."/>
            <person name="Terry A.Y."/>
            <person name="Boore J.L."/>
            <person name="Grigoriev I.V."/>
            <person name="Lindberg D.R."/>
            <person name="Seaver E.C."/>
            <person name="Weisblat D.A."/>
            <person name="Putnam N.H."/>
            <person name="Rokhsar D.S."/>
        </authorList>
    </citation>
    <scope>NUCLEOTIDE SEQUENCE [LARGE SCALE GENOMIC DNA]</scope>
</reference>
<keyword evidence="3" id="KW-1185">Reference proteome</keyword>
<dbReference type="KEGG" id="lgi:LOTGIDRAFT_176655"/>
<dbReference type="HOGENOM" id="CLU_1379539_0_0_1"/>
<dbReference type="InterPro" id="IPR012093">
    <property type="entry name" value="Pirin"/>
</dbReference>
<evidence type="ECO:0000313" key="2">
    <source>
        <dbReference type="EMBL" id="ESO95870.1"/>
    </source>
</evidence>
<feature type="domain" description="Pirin C-terminal" evidence="1">
    <location>
        <begin position="67"/>
        <end position="171"/>
    </location>
</feature>
<evidence type="ECO:0000259" key="1">
    <source>
        <dbReference type="Pfam" id="PF05726"/>
    </source>
</evidence>